<keyword evidence="2" id="KW-0812">Transmembrane</keyword>
<evidence type="ECO:0000256" key="2">
    <source>
        <dbReference type="SAM" id="Phobius"/>
    </source>
</evidence>
<dbReference type="Proteomes" id="UP001597389">
    <property type="component" value="Unassembled WGS sequence"/>
</dbReference>
<evidence type="ECO:0000313" key="4">
    <source>
        <dbReference type="Proteomes" id="UP001597389"/>
    </source>
</evidence>
<feature type="compositionally biased region" description="Basic residues" evidence="1">
    <location>
        <begin position="46"/>
        <end position="58"/>
    </location>
</feature>
<organism evidence="3 4">
    <name type="scientific">Rubritalea tangerina</name>
    <dbReference type="NCBI Taxonomy" id="430798"/>
    <lineage>
        <taxon>Bacteria</taxon>
        <taxon>Pseudomonadati</taxon>
        <taxon>Verrucomicrobiota</taxon>
        <taxon>Verrucomicrobiia</taxon>
        <taxon>Verrucomicrobiales</taxon>
        <taxon>Rubritaleaceae</taxon>
        <taxon>Rubritalea</taxon>
    </lineage>
</organism>
<name>A0ABW4ZC34_9BACT</name>
<protein>
    <recommendedName>
        <fullName evidence="5">Tetratricopeptide repeat protein</fullName>
    </recommendedName>
</protein>
<proteinExistence type="predicted"/>
<feature type="transmembrane region" description="Helical" evidence="2">
    <location>
        <begin position="7"/>
        <end position="24"/>
    </location>
</feature>
<gene>
    <name evidence="3" type="ORF">ACFSW8_11655</name>
</gene>
<accession>A0ABW4ZC34</accession>
<keyword evidence="2" id="KW-1133">Transmembrane helix</keyword>
<evidence type="ECO:0000256" key="1">
    <source>
        <dbReference type="SAM" id="MobiDB-lite"/>
    </source>
</evidence>
<keyword evidence="2" id="KW-0472">Membrane</keyword>
<feature type="region of interest" description="Disordered" evidence="1">
    <location>
        <begin position="44"/>
        <end position="83"/>
    </location>
</feature>
<reference evidence="4" key="1">
    <citation type="journal article" date="2019" name="Int. J. Syst. Evol. Microbiol.">
        <title>The Global Catalogue of Microorganisms (GCM) 10K type strain sequencing project: providing services to taxonomists for standard genome sequencing and annotation.</title>
        <authorList>
            <consortium name="The Broad Institute Genomics Platform"/>
            <consortium name="The Broad Institute Genome Sequencing Center for Infectious Disease"/>
            <person name="Wu L."/>
            <person name="Ma J."/>
        </authorList>
    </citation>
    <scope>NUCLEOTIDE SEQUENCE [LARGE SCALE GENOMIC DNA]</scope>
    <source>
        <strain evidence="4">CCUG 57942</strain>
    </source>
</reference>
<dbReference type="EMBL" id="JBHUJB010000046">
    <property type="protein sequence ID" value="MFD2159558.1"/>
    <property type="molecule type" value="Genomic_DNA"/>
</dbReference>
<evidence type="ECO:0008006" key="5">
    <source>
        <dbReference type="Google" id="ProtNLM"/>
    </source>
</evidence>
<comment type="caution">
    <text evidence="3">The sequence shown here is derived from an EMBL/GenBank/DDBJ whole genome shotgun (WGS) entry which is preliminary data.</text>
</comment>
<dbReference type="RefSeq" id="WP_377086343.1">
    <property type="nucleotide sequence ID" value="NZ_JBHSJL010000014.1"/>
</dbReference>
<evidence type="ECO:0000313" key="3">
    <source>
        <dbReference type="EMBL" id="MFD2159558.1"/>
    </source>
</evidence>
<feature type="compositionally biased region" description="Pro residues" evidence="1">
    <location>
        <begin position="59"/>
        <end position="76"/>
    </location>
</feature>
<keyword evidence="4" id="KW-1185">Reference proteome</keyword>
<sequence>MRIHWSISSILAICVFGSVLWFGAKNHDFTTPPTESEITHSLDNWKKKHPSLPPRKHPIPPPKEISPKTPSTPTPKKPPRIPLGDLDTRPSLDHFHQHRDFSAQSFTQLAIELESRGKIEHALLAWERVIDTTDATASESKKARQAIASLHSALPIWNADSTTNFDTVFHIHTPEPLKAEASALISQLTEEIKNSSSFLIAPQVLIKTSPQRDGFPPPPLRIWLSATGDSPKETPQLTIRLTEGDAPLSEQLYMAIYRSIAGQLQQDGTLMPPASISTEDSPQTALTTYLTRLHWKRLVETLTTETSPSPPAVIIIEENTDSN</sequence>